<dbReference type="NCBIfam" id="NF008757">
    <property type="entry name" value="PRK11788.1-5"/>
    <property type="match status" value="1"/>
</dbReference>
<dbReference type="InterPro" id="IPR019734">
    <property type="entry name" value="TPR_rpt"/>
</dbReference>
<protein>
    <recommendedName>
        <fullName evidence="2">Lipopolysaccharide assembly protein B</fullName>
    </recommendedName>
</protein>
<keyword evidence="2" id="KW-0472">Membrane</keyword>
<dbReference type="Proteomes" id="UP000199040">
    <property type="component" value="Unassembled WGS sequence"/>
</dbReference>
<dbReference type="InterPro" id="IPR011990">
    <property type="entry name" value="TPR-like_helical_dom_sf"/>
</dbReference>
<dbReference type="GO" id="GO:0008653">
    <property type="term" value="P:lipopolysaccharide metabolic process"/>
    <property type="evidence" value="ECO:0007669"/>
    <property type="project" value="InterPro"/>
</dbReference>
<evidence type="ECO:0000313" key="5">
    <source>
        <dbReference type="Proteomes" id="UP000199040"/>
    </source>
</evidence>
<feature type="binding site" evidence="2">
    <location>
        <position position="366"/>
    </location>
    <ligand>
        <name>Fe cation</name>
        <dbReference type="ChEBI" id="CHEBI:24875"/>
    </ligand>
</feature>
<evidence type="ECO:0000256" key="2">
    <source>
        <dbReference type="HAMAP-Rule" id="MF_00994"/>
    </source>
</evidence>
<dbReference type="HAMAP" id="MF_00994">
    <property type="entry name" value="LPS_assembly_LapB"/>
    <property type="match status" value="1"/>
</dbReference>
<dbReference type="EMBL" id="FOPY01000004">
    <property type="protein sequence ID" value="SFH48259.1"/>
    <property type="molecule type" value="Genomic_DNA"/>
</dbReference>
<keyword evidence="1 2" id="KW-0479">Metal-binding</keyword>
<evidence type="ECO:0000259" key="3">
    <source>
        <dbReference type="Pfam" id="PF18073"/>
    </source>
</evidence>
<keyword evidence="5" id="KW-1185">Reference proteome</keyword>
<keyword evidence="2" id="KW-0802">TPR repeat</keyword>
<dbReference type="GO" id="GO:0009898">
    <property type="term" value="C:cytoplasmic side of plasma membrane"/>
    <property type="evidence" value="ECO:0007669"/>
    <property type="project" value="UniProtKB-UniRule"/>
</dbReference>
<dbReference type="Pfam" id="PF13176">
    <property type="entry name" value="TPR_7"/>
    <property type="match status" value="1"/>
</dbReference>
<feature type="binding site" evidence="2">
    <location>
        <position position="377"/>
    </location>
    <ligand>
        <name>Fe cation</name>
        <dbReference type="ChEBI" id="CHEBI:24875"/>
    </ligand>
</feature>
<dbReference type="InterPro" id="IPR041166">
    <property type="entry name" value="Rubredoxin_2"/>
</dbReference>
<dbReference type="Pfam" id="PF18073">
    <property type="entry name" value="Zn_ribbon_LapB"/>
    <property type="match status" value="1"/>
</dbReference>
<feature type="binding site" evidence="2">
    <location>
        <position position="363"/>
    </location>
    <ligand>
        <name>Fe cation</name>
        <dbReference type="ChEBI" id="CHEBI:24875"/>
    </ligand>
</feature>
<dbReference type="Gene3D" id="1.25.40.10">
    <property type="entry name" value="Tetratricopeptide repeat domain"/>
    <property type="match status" value="2"/>
</dbReference>
<sequence length="395" mass="45294">MPDLLLLALLLAAIAIGWWLGRREAIKPHRQSQQQASLSRDYFVGLNYLLNEQPDRAIETFVQALEVNSDTIETHIALGNLFRSRGEADRAVKIHQNLLARPSLTNAQSDQVQLELARDFLHLGLLDRSERLLQQVMRDTQNDTMRQAARRLLVDLFEREREWQQALDVALPQMVRQDQDIRRAAAHWHCELAQLDMQSASPALARKRLRQALSIDECCVRANWLLARLEQETGNYKAEIRFLSRIPEQDRDFAPVVLEPMRDAFYKLENEPGLEQYLRQSVAATPHISAVLMLAELVERREGIEEATRLVSEQLASTPSLRGIDYLMDLSLLDTTDAPQRERIALLKQHTEKLLAARPRFRCQRCGFSGGQLLWQCPSCRHWGTTKPITGLEGE</sequence>
<accession>A0A1I3AEY1</accession>
<evidence type="ECO:0000256" key="1">
    <source>
        <dbReference type="ARBA" id="ARBA00022723"/>
    </source>
</evidence>
<dbReference type="STRING" id="442341.SAMN04487959_104316"/>
<keyword evidence="2" id="KW-1133">Transmembrane helix</keyword>
<feature type="binding site" evidence="2">
    <location>
        <position position="380"/>
    </location>
    <ligand>
        <name>Fe cation</name>
        <dbReference type="ChEBI" id="CHEBI:24875"/>
    </ligand>
</feature>
<feature type="topological domain" description="Cytoplasmic" evidence="2">
    <location>
        <begin position="23"/>
        <end position="395"/>
    </location>
</feature>
<organism evidence="4 5">
    <name type="scientific">Modicisalibacter xianhensis</name>
    <dbReference type="NCBI Taxonomy" id="442341"/>
    <lineage>
        <taxon>Bacteria</taxon>
        <taxon>Pseudomonadati</taxon>
        <taxon>Pseudomonadota</taxon>
        <taxon>Gammaproteobacteria</taxon>
        <taxon>Oceanospirillales</taxon>
        <taxon>Halomonadaceae</taxon>
        <taxon>Modicisalibacter</taxon>
    </lineage>
</organism>
<dbReference type="SUPFAM" id="SSF48452">
    <property type="entry name" value="TPR-like"/>
    <property type="match status" value="1"/>
</dbReference>
<dbReference type="GO" id="GO:0005506">
    <property type="term" value="F:iron ion binding"/>
    <property type="evidence" value="ECO:0007669"/>
    <property type="project" value="UniProtKB-UniRule"/>
</dbReference>
<keyword evidence="2" id="KW-1003">Cell membrane</keyword>
<keyword evidence="2" id="KW-0812">Transmembrane</keyword>
<keyword evidence="2" id="KW-0408">Iron</keyword>
<evidence type="ECO:0000313" key="4">
    <source>
        <dbReference type="EMBL" id="SFH48259.1"/>
    </source>
</evidence>
<dbReference type="AlphaFoldDB" id="A0A1I3AEY1"/>
<comment type="function">
    <text evidence="2">Modulates cellular lipopolysaccharide (LPS) levels by regulating LpxC, which is involved in lipid A biosynthesis. May act by modulating the proteolytic activity of FtsH towards LpxC. May also coordinate assembly of proteins involved in LPS synthesis at the plasma membrane.</text>
</comment>
<dbReference type="InterPro" id="IPR030865">
    <property type="entry name" value="LapB"/>
</dbReference>
<feature type="domain" description="LapB rubredoxin metal binding" evidence="3">
    <location>
        <begin position="361"/>
        <end position="387"/>
    </location>
</feature>
<comment type="subcellular location">
    <subcellularLocation>
        <location evidence="2">Cell inner membrane</location>
        <topology evidence="2">Single-pass membrane protein</topology>
        <orientation evidence="2">Cytoplasmic side</orientation>
    </subcellularLocation>
</comment>
<dbReference type="RefSeq" id="WP_092844932.1">
    <property type="nucleotide sequence ID" value="NZ_FOPY01000004.1"/>
</dbReference>
<keyword evidence="2" id="KW-0677">Repeat</keyword>
<gene>
    <name evidence="2" type="primary">lapB</name>
    <name evidence="4" type="ORF">SAMN04487959_104316</name>
</gene>
<keyword evidence="2" id="KW-0997">Cell inner membrane</keyword>
<dbReference type="GO" id="GO:0046890">
    <property type="term" value="P:regulation of lipid biosynthetic process"/>
    <property type="evidence" value="ECO:0007669"/>
    <property type="project" value="UniProtKB-UniRule"/>
</dbReference>
<name>A0A1I3AEY1_9GAMM</name>
<proteinExistence type="inferred from homology"/>
<comment type="similarity">
    <text evidence="2">Belongs to the LapB family.</text>
</comment>
<reference evidence="4 5" key="1">
    <citation type="submission" date="2016-10" db="EMBL/GenBank/DDBJ databases">
        <authorList>
            <person name="de Groot N.N."/>
        </authorList>
    </citation>
    <scope>NUCLEOTIDE SEQUENCE [LARGE SCALE GENOMIC DNA]</scope>
    <source>
        <strain evidence="4 5">CGMCC 1.6848</strain>
    </source>
</reference>